<keyword evidence="3 6" id="KW-0812">Transmembrane</keyword>
<evidence type="ECO:0000313" key="9">
    <source>
        <dbReference type="Proteomes" id="UP000092627"/>
    </source>
</evidence>
<feature type="transmembrane region" description="Helical" evidence="6">
    <location>
        <begin position="176"/>
        <end position="198"/>
    </location>
</feature>
<evidence type="ECO:0000259" key="7">
    <source>
        <dbReference type="PROSITE" id="PS50850"/>
    </source>
</evidence>
<dbReference type="GO" id="GO:0005886">
    <property type="term" value="C:plasma membrane"/>
    <property type="evidence" value="ECO:0007669"/>
    <property type="project" value="UniProtKB-SubCell"/>
</dbReference>
<feature type="transmembrane region" description="Helical" evidence="6">
    <location>
        <begin position="255"/>
        <end position="274"/>
    </location>
</feature>
<evidence type="ECO:0000256" key="5">
    <source>
        <dbReference type="ARBA" id="ARBA00023136"/>
    </source>
</evidence>
<keyword evidence="5 6" id="KW-0472">Membrane</keyword>
<feature type="transmembrane region" description="Helical" evidence="6">
    <location>
        <begin position="56"/>
        <end position="75"/>
    </location>
</feature>
<dbReference type="InterPro" id="IPR020846">
    <property type="entry name" value="MFS_dom"/>
</dbReference>
<feature type="transmembrane region" description="Helical" evidence="6">
    <location>
        <begin position="343"/>
        <end position="365"/>
    </location>
</feature>
<name>A0A1A8T8J2_9GAMM</name>
<dbReference type="Gene3D" id="1.20.1250.20">
    <property type="entry name" value="MFS general substrate transporter like domains"/>
    <property type="match status" value="1"/>
</dbReference>
<feature type="transmembrane region" description="Helical" evidence="6">
    <location>
        <begin position="87"/>
        <end position="110"/>
    </location>
</feature>
<dbReference type="Proteomes" id="UP000092627">
    <property type="component" value="Unassembled WGS sequence"/>
</dbReference>
<dbReference type="Pfam" id="PF07690">
    <property type="entry name" value="MFS_1"/>
    <property type="match status" value="1"/>
</dbReference>
<feature type="transmembrane region" description="Helical" evidence="6">
    <location>
        <begin position="281"/>
        <end position="300"/>
    </location>
</feature>
<dbReference type="PANTHER" id="PTHR43124:SF5">
    <property type="entry name" value="PURINE RIBONUCLEOSIDE EFFLUX PUMP NEPI"/>
    <property type="match status" value="1"/>
</dbReference>
<keyword evidence="2" id="KW-1003">Cell membrane</keyword>
<keyword evidence="9" id="KW-1185">Reference proteome</keyword>
<keyword evidence="4 6" id="KW-1133">Transmembrane helix</keyword>
<dbReference type="SUPFAM" id="SSF103473">
    <property type="entry name" value="MFS general substrate transporter"/>
    <property type="match status" value="1"/>
</dbReference>
<feature type="transmembrane region" description="Helical" evidence="6">
    <location>
        <begin position="219"/>
        <end position="240"/>
    </location>
</feature>
<feature type="transmembrane region" description="Helical" evidence="6">
    <location>
        <begin position="116"/>
        <end position="134"/>
    </location>
</feature>
<feature type="transmembrane region" description="Helical" evidence="6">
    <location>
        <begin position="371"/>
        <end position="394"/>
    </location>
</feature>
<evidence type="ECO:0000256" key="4">
    <source>
        <dbReference type="ARBA" id="ARBA00022989"/>
    </source>
</evidence>
<organism evidence="8 9">
    <name type="scientific">Marinomonas aquimarina</name>
    <dbReference type="NCBI Taxonomy" id="295068"/>
    <lineage>
        <taxon>Bacteria</taxon>
        <taxon>Pseudomonadati</taxon>
        <taxon>Pseudomonadota</taxon>
        <taxon>Gammaproteobacteria</taxon>
        <taxon>Oceanospirillales</taxon>
        <taxon>Oceanospirillaceae</taxon>
        <taxon>Marinomonas</taxon>
    </lineage>
</organism>
<dbReference type="OrthoDB" id="9812189at2"/>
<dbReference type="GO" id="GO:0022857">
    <property type="term" value="F:transmembrane transporter activity"/>
    <property type="evidence" value="ECO:0007669"/>
    <property type="project" value="InterPro"/>
</dbReference>
<feature type="domain" description="Major facilitator superfamily (MFS) profile" evidence="7">
    <location>
        <begin position="21"/>
        <end position="396"/>
    </location>
</feature>
<protein>
    <submittedName>
        <fullName evidence="8">Purine ribonucleoside efflux pump NepI</fullName>
    </submittedName>
</protein>
<evidence type="ECO:0000256" key="6">
    <source>
        <dbReference type="SAM" id="Phobius"/>
    </source>
</evidence>
<gene>
    <name evidence="8" type="primary">nepI_1</name>
    <name evidence="8" type="ORF">MAQ5080_00871</name>
</gene>
<dbReference type="STRING" id="295068.MAQ5080_00871"/>
<feature type="transmembrane region" description="Helical" evidence="6">
    <location>
        <begin position="146"/>
        <end position="170"/>
    </location>
</feature>
<feature type="transmembrane region" description="Helical" evidence="6">
    <location>
        <begin position="312"/>
        <end position="331"/>
    </location>
</feature>
<comment type="subcellular location">
    <subcellularLocation>
        <location evidence="1">Cell membrane</location>
        <topology evidence="1">Multi-pass membrane protein</topology>
    </subcellularLocation>
</comment>
<evidence type="ECO:0000256" key="1">
    <source>
        <dbReference type="ARBA" id="ARBA00004651"/>
    </source>
</evidence>
<dbReference type="InterPro" id="IPR050189">
    <property type="entry name" value="MFS_Efflux_Transporters"/>
</dbReference>
<dbReference type="CDD" id="cd17324">
    <property type="entry name" value="MFS_NepI_like"/>
    <property type="match status" value="1"/>
</dbReference>
<feature type="transmembrane region" description="Helical" evidence="6">
    <location>
        <begin position="21"/>
        <end position="44"/>
    </location>
</feature>
<dbReference type="EMBL" id="FLOC01000003">
    <property type="protein sequence ID" value="SBS27623.1"/>
    <property type="molecule type" value="Genomic_DNA"/>
</dbReference>
<dbReference type="PROSITE" id="PS50850">
    <property type="entry name" value="MFS"/>
    <property type="match status" value="1"/>
</dbReference>
<dbReference type="PANTHER" id="PTHR43124">
    <property type="entry name" value="PURINE EFFLUX PUMP PBUE"/>
    <property type="match status" value="1"/>
</dbReference>
<sequence length="404" mass="43177">MSEMDNSMTRETTDDTANWSGVFAMTLCAFLMVAAEFMPVSLLTPMAQELSVTEGAVGQGIAISGIFALIVALSVSSVAGNADRKKVLMALTGVMLVSGLLVAFAANYAMYMAGRALVGVALGGFWSMSAAAAMRLVPAHKVPKALAIFNGGNALAMVVAAPLGSLLGALVSWRGAFFFLVPVALVAFVWQYMSLPSMAAEGEKRKLHHIFRPLKRQEVAVGFFATALLFMGQFTLYTYIRPFLEMETQVSESMLTLVLLMIGVAGFIGTSLISRFLGKSLFYTLMTMPVLLALCAFLLIEFGAHDWVVMPVLFVWGLIATSAPVGWWTWVAQTMPDDAEAGGGLMVAIVQLAIGLGSTVGGILFDMWGYQSAFSVSGILLLLSGVMAFMAMTVNKRWSVQEAS</sequence>
<reference evidence="8 9" key="1">
    <citation type="submission" date="2016-06" db="EMBL/GenBank/DDBJ databases">
        <authorList>
            <person name="Kjaerup R.B."/>
            <person name="Dalgaard T.S."/>
            <person name="Juul-Madsen H.R."/>
        </authorList>
    </citation>
    <scope>NUCLEOTIDE SEQUENCE [LARGE SCALE GENOMIC DNA]</scope>
    <source>
        <strain evidence="8 9">CECT 5080</strain>
    </source>
</reference>
<evidence type="ECO:0000313" key="8">
    <source>
        <dbReference type="EMBL" id="SBS27623.1"/>
    </source>
</evidence>
<dbReference type="AlphaFoldDB" id="A0A1A8T8J2"/>
<dbReference type="InterPro" id="IPR011701">
    <property type="entry name" value="MFS"/>
</dbReference>
<evidence type="ECO:0000256" key="3">
    <source>
        <dbReference type="ARBA" id="ARBA00022692"/>
    </source>
</evidence>
<evidence type="ECO:0000256" key="2">
    <source>
        <dbReference type="ARBA" id="ARBA00022475"/>
    </source>
</evidence>
<proteinExistence type="predicted"/>
<accession>A0A1A8T8J2</accession>
<dbReference type="InterPro" id="IPR036259">
    <property type="entry name" value="MFS_trans_sf"/>
</dbReference>